<dbReference type="InterPro" id="IPR035905">
    <property type="entry name" value="Barstar-like_sf"/>
</dbReference>
<dbReference type="RefSeq" id="WP_015828781.1">
    <property type="nucleotide sequence ID" value="NC_012982.1"/>
</dbReference>
<keyword evidence="4" id="KW-1185">Reference proteome</keyword>
<evidence type="ECO:0000313" key="4">
    <source>
        <dbReference type="Proteomes" id="UP000002745"/>
    </source>
</evidence>
<dbReference type="InterPro" id="IPR000468">
    <property type="entry name" value="Barstar"/>
</dbReference>
<organism evidence="3 4">
    <name type="scientific">Hirschia baltica (strain ATCC 49814 / DSM 5838 / IFAM 1418)</name>
    <dbReference type="NCBI Taxonomy" id="582402"/>
    <lineage>
        <taxon>Bacteria</taxon>
        <taxon>Pseudomonadati</taxon>
        <taxon>Pseudomonadota</taxon>
        <taxon>Alphaproteobacteria</taxon>
        <taxon>Hyphomonadales</taxon>
        <taxon>Hyphomonadaceae</taxon>
        <taxon>Hirschia</taxon>
    </lineage>
</organism>
<reference evidence="4" key="1">
    <citation type="journal article" date="2011" name="J. Bacteriol.">
        <title>Genome sequences of eight morphologically diverse alphaproteobacteria.</title>
        <authorList>
            <consortium name="US DOE Joint Genome Institute"/>
            <person name="Brown P.J."/>
            <person name="Kysela D.T."/>
            <person name="Buechlein A."/>
            <person name="Hemmerich C."/>
            <person name="Brun Y.V."/>
        </authorList>
    </citation>
    <scope>NUCLEOTIDE SEQUENCE [LARGE SCALE GENOMIC DNA]</scope>
    <source>
        <strain evidence="4">ATCC 49814 / DSM 5838 / IFAM 1418</strain>
    </source>
</reference>
<dbReference type="Proteomes" id="UP000002745">
    <property type="component" value="Chromosome"/>
</dbReference>
<dbReference type="eggNOG" id="COG2732">
    <property type="taxonomic scope" value="Bacteria"/>
</dbReference>
<dbReference type="Pfam" id="PF01337">
    <property type="entry name" value="Barstar"/>
    <property type="match status" value="1"/>
</dbReference>
<name>C6XRM1_HIRBI</name>
<dbReference type="Gene3D" id="3.30.370.10">
    <property type="entry name" value="Barstar-like"/>
    <property type="match status" value="1"/>
</dbReference>
<evidence type="ECO:0000256" key="1">
    <source>
        <dbReference type="ARBA" id="ARBA00006845"/>
    </source>
</evidence>
<evidence type="ECO:0000313" key="3">
    <source>
        <dbReference type="EMBL" id="ACT60631.1"/>
    </source>
</evidence>
<dbReference type="EMBL" id="CP001678">
    <property type="protein sequence ID" value="ACT60631.1"/>
    <property type="molecule type" value="Genomic_DNA"/>
</dbReference>
<comment type="similarity">
    <text evidence="1">Belongs to the barstar family.</text>
</comment>
<dbReference type="SUPFAM" id="SSF52038">
    <property type="entry name" value="Barstar-related"/>
    <property type="match status" value="1"/>
</dbReference>
<dbReference type="AlphaFoldDB" id="C6XRM1"/>
<evidence type="ECO:0000259" key="2">
    <source>
        <dbReference type="Pfam" id="PF01337"/>
    </source>
</evidence>
<feature type="domain" description="Barstar (barnase inhibitor)" evidence="2">
    <location>
        <begin position="3"/>
        <end position="75"/>
    </location>
</feature>
<protein>
    <submittedName>
        <fullName evidence="3">Putative barnase inhibitor</fullName>
    </submittedName>
</protein>
<proteinExistence type="inferred from homology"/>
<gene>
    <name evidence="3" type="ordered locus">Hbal_2963</name>
</gene>
<dbReference type="OrthoDB" id="4793808at2"/>
<accession>C6XRM1</accession>
<dbReference type="HOGENOM" id="CLU_147386_1_0_5"/>
<dbReference type="STRING" id="582402.Hbal_2963"/>
<dbReference type="KEGG" id="hba:Hbal_2963"/>
<sequence>MTKTFTLDGNKITDIASFYDEVNHVFMSEEDWDIGQSLDALNDLFYGSFGAIKGREKIKLIWTNVEQSKQRLGMETTRNLYQEKLKQPELFNITLIKKNLADLEAGEGGLTYFDIVLEIVANHTNIELVFDWKFSV</sequence>